<dbReference type="InterPro" id="IPR016130">
    <property type="entry name" value="Tyr_Pase_AS"/>
</dbReference>
<protein>
    <recommendedName>
        <fullName evidence="2">Tyrosine specific protein phosphatases domain-containing protein</fullName>
    </recommendedName>
</protein>
<dbReference type="SUPFAM" id="SSF52799">
    <property type="entry name" value="(Phosphotyrosine protein) phosphatases II"/>
    <property type="match status" value="1"/>
</dbReference>
<comment type="caution">
    <text evidence="3">The sequence shown here is derived from an EMBL/GenBank/DDBJ whole genome shotgun (WGS) entry which is preliminary data.</text>
</comment>
<accession>A0A4S4K0J2</accession>
<dbReference type="EMBL" id="JALP01000090">
    <property type="protein sequence ID" value="THG91106.1"/>
    <property type="molecule type" value="Genomic_DNA"/>
</dbReference>
<dbReference type="OrthoDB" id="1188001at2"/>
<evidence type="ECO:0000313" key="4">
    <source>
        <dbReference type="Proteomes" id="UP000297014"/>
    </source>
</evidence>
<dbReference type="InterPro" id="IPR029021">
    <property type="entry name" value="Prot-tyrosine_phosphatase-like"/>
</dbReference>
<dbReference type="Gene3D" id="3.90.190.10">
    <property type="entry name" value="Protein tyrosine phosphatase superfamily"/>
    <property type="match status" value="1"/>
</dbReference>
<dbReference type="AlphaFoldDB" id="A0A4S4K0J2"/>
<comment type="similarity">
    <text evidence="1">Belongs to the protein-tyrosine phosphatase family.</text>
</comment>
<dbReference type="PANTHER" id="PTHR31126">
    <property type="entry name" value="TYROSINE-PROTEIN PHOSPHATASE"/>
    <property type="match status" value="1"/>
</dbReference>
<gene>
    <name evidence="3" type="ORF">AJ85_06960</name>
</gene>
<dbReference type="RefSeq" id="WP_003323802.1">
    <property type="nucleotide sequence ID" value="NZ_ALPT02000120.1"/>
</dbReference>
<dbReference type="InterPro" id="IPR026893">
    <property type="entry name" value="Tyr/Ser_Pase_IphP-type"/>
</dbReference>
<sequence length="265" mass="30410">MEYTFTEKDEKRLITLEGSFNFRDLGGYKTKSGRTVKWGRVFRSGDLSKVTANDLKKLEQLGIKTICDLRSQDEVEKMPDPLLANVRALHVPVIPNDDETMVRQVGDLAEVQREWLTNPGDMLTYMNKKMVIFAEAYKTLFRSLLNYPEEPLLFHCAAGKDRTGVVAALILSLLDIDRETILEDYLLTNLSKEKMRQQLAGSDLDAFSHLSGEAIEAMLEPRAEYIEAFFVELEHHYGTVKHYFERAIGLTEDEMNQLRENLLEP</sequence>
<dbReference type="InterPro" id="IPR000387">
    <property type="entry name" value="Tyr_Pase_dom"/>
</dbReference>
<evidence type="ECO:0000256" key="1">
    <source>
        <dbReference type="ARBA" id="ARBA00009580"/>
    </source>
</evidence>
<evidence type="ECO:0000313" key="3">
    <source>
        <dbReference type="EMBL" id="THG91106.1"/>
    </source>
</evidence>
<dbReference type="PROSITE" id="PS50056">
    <property type="entry name" value="TYR_PHOSPHATASE_2"/>
    <property type="match status" value="1"/>
</dbReference>
<dbReference type="PROSITE" id="PS00383">
    <property type="entry name" value="TYR_PHOSPHATASE_1"/>
    <property type="match status" value="1"/>
</dbReference>
<reference evidence="3 4" key="1">
    <citation type="submission" date="2014-01" db="EMBL/GenBank/DDBJ databases">
        <title>Draft genome sequencing of Bacillus alcalophilus CGMCC 1.3604.</title>
        <authorList>
            <person name="Yang J."/>
            <person name="Diao L."/>
            <person name="Yang S."/>
        </authorList>
    </citation>
    <scope>NUCLEOTIDE SEQUENCE [LARGE SCALE GENOMIC DNA]</scope>
    <source>
        <strain evidence="3 4">CGMCC 1.3604</strain>
    </source>
</reference>
<dbReference type="Proteomes" id="UP000297014">
    <property type="component" value="Unassembled WGS sequence"/>
</dbReference>
<evidence type="ECO:0000259" key="2">
    <source>
        <dbReference type="PROSITE" id="PS50056"/>
    </source>
</evidence>
<dbReference type="PANTHER" id="PTHR31126:SF1">
    <property type="entry name" value="TYROSINE SPECIFIC PROTEIN PHOSPHATASES DOMAIN-CONTAINING PROTEIN"/>
    <property type="match status" value="1"/>
</dbReference>
<feature type="domain" description="Tyrosine specific protein phosphatases" evidence="2">
    <location>
        <begin position="131"/>
        <end position="183"/>
    </location>
</feature>
<dbReference type="GO" id="GO:0004721">
    <property type="term" value="F:phosphoprotein phosphatase activity"/>
    <property type="evidence" value="ECO:0007669"/>
    <property type="project" value="InterPro"/>
</dbReference>
<name>A0A4S4K0J2_ALKAL</name>
<organism evidence="3 4">
    <name type="scientific">Alkalihalobacillus alcalophilus ATCC 27647 = CGMCC 1.3604</name>
    <dbReference type="NCBI Taxonomy" id="1218173"/>
    <lineage>
        <taxon>Bacteria</taxon>
        <taxon>Bacillati</taxon>
        <taxon>Bacillota</taxon>
        <taxon>Bacilli</taxon>
        <taxon>Bacillales</taxon>
        <taxon>Bacillaceae</taxon>
        <taxon>Alkalihalobacillus</taxon>
    </lineage>
</organism>
<proteinExistence type="inferred from homology"/>
<dbReference type="Pfam" id="PF13350">
    <property type="entry name" value="Y_phosphatase3"/>
    <property type="match status" value="1"/>
</dbReference>